<comment type="similarity">
    <text evidence="5">Belongs to the creatininase superfamily.</text>
</comment>
<evidence type="ECO:0000313" key="6">
    <source>
        <dbReference type="EMBL" id="MBS2098517.1"/>
    </source>
</evidence>
<dbReference type="RefSeq" id="WP_212215756.1">
    <property type="nucleotide sequence ID" value="NZ_JAGUCO010000005.1"/>
</dbReference>
<protein>
    <submittedName>
        <fullName evidence="6">Creatininase family protein</fullName>
    </submittedName>
</protein>
<dbReference type="EMBL" id="JAGUCO010000005">
    <property type="protein sequence ID" value="MBS2098517.1"/>
    <property type="molecule type" value="Genomic_DNA"/>
</dbReference>
<dbReference type="SUPFAM" id="SSF102215">
    <property type="entry name" value="Creatininase"/>
    <property type="match status" value="1"/>
</dbReference>
<evidence type="ECO:0000256" key="5">
    <source>
        <dbReference type="ARBA" id="ARBA00024029"/>
    </source>
</evidence>
<keyword evidence="7" id="KW-1185">Reference proteome</keyword>
<reference evidence="6 7" key="1">
    <citation type="journal article" date="2015" name="Int. J. Syst. Evol. Microbiol.">
        <title>Carboxylicivirga linearis sp. nov., isolated from a sea cucumber culture pond.</title>
        <authorList>
            <person name="Wang F.Q."/>
            <person name="Zhou Y.X."/>
            <person name="Lin X.Z."/>
            <person name="Chen G.J."/>
            <person name="Du Z.J."/>
        </authorList>
    </citation>
    <scope>NUCLEOTIDE SEQUENCE [LARGE SCALE GENOMIC DNA]</scope>
    <source>
        <strain evidence="6 7">FB218</strain>
    </source>
</reference>
<organism evidence="6 7">
    <name type="scientific">Carboxylicivirga linearis</name>
    <dbReference type="NCBI Taxonomy" id="1628157"/>
    <lineage>
        <taxon>Bacteria</taxon>
        <taxon>Pseudomonadati</taxon>
        <taxon>Bacteroidota</taxon>
        <taxon>Bacteroidia</taxon>
        <taxon>Marinilabiliales</taxon>
        <taxon>Marinilabiliaceae</taxon>
        <taxon>Carboxylicivirga</taxon>
    </lineage>
</organism>
<evidence type="ECO:0000256" key="1">
    <source>
        <dbReference type="ARBA" id="ARBA00001947"/>
    </source>
</evidence>
<sequence>MKETSHLRELTYKQVKDRHYDLAILPWGATEAHNYHLPYGTDNLESEVIVKQSVDLASNKGASVLILPLIPYGVNTGQTDLPYIINMMPTTQAAIIKDIAQSVFGSNIDKLLIFNGHGGNDFKSIIRETGTQFPDNILCSCNWYQVLQHSKYFTHPGEHADELETSLMMYLYPELVLPLEEAGNGQHKKFRVDGLNEKWAWAERKWTQVTNDTGIGDPQYSSAEKGEKYFLDVCSVLSKFIYQLAITPNSDFYSY</sequence>
<keyword evidence="4" id="KW-0862">Zinc</keyword>
<dbReference type="Gene3D" id="3.40.50.10310">
    <property type="entry name" value="Creatininase"/>
    <property type="match status" value="1"/>
</dbReference>
<comment type="cofactor">
    <cofactor evidence="1">
        <name>Zn(2+)</name>
        <dbReference type="ChEBI" id="CHEBI:29105"/>
    </cofactor>
</comment>
<dbReference type="Proteomes" id="UP000708576">
    <property type="component" value="Unassembled WGS sequence"/>
</dbReference>
<name>A0ABS5JUJ1_9BACT</name>
<gene>
    <name evidence="6" type="ORF">KEM10_09510</name>
</gene>
<dbReference type="Pfam" id="PF02633">
    <property type="entry name" value="Creatininase"/>
    <property type="match status" value="1"/>
</dbReference>
<keyword evidence="2" id="KW-0479">Metal-binding</keyword>
<evidence type="ECO:0000256" key="2">
    <source>
        <dbReference type="ARBA" id="ARBA00022723"/>
    </source>
</evidence>
<evidence type="ECO:0000256" key="4">
    <source>
        <dbReference type="ARBA" id="ARBA00022833"/>
    </source>
</evidence>
<accession>A0ABS5JUJ1</accession>
<evidence type="ECO:0000256" key="3">
    <source>
        <dbReference type="ARBA" id="ARBA00022801"/>
    </source>
</evidence>
<dbReference type="PANTHER" id="PTHR35005:SF1">
    <property type="entry name" value="2-AMINO-5-FORMYLAMINO-6-RIBOSYLAMINOPYRIMIDIN-4(3H)-ONE 5'-MONOPHOSPHATE DEFORMYLASE"/>
    <property type="match status" value="1"/>
</dbReference>
<keyword evidence="3" id="KW-0378">Hydrolase</keyword>
<proteinExistence type="inferred from homology"/>
<comment type="caution">
    <text evidence="6">The sequence shown here is derived from an EMBL/GenBank/DDBJ whole genome shotgun (WGS) entry which is preliminary data.</text>
</comment>
<dbReference type="InterPro" id="IPR003785">
    <property type="entry name" value="Creatininase/forma_Hydrolase"/>
</dbReference>
<dbReference type="PANTHER" id="PTHR35005">
    <property type="entry name" value="3-DEHYDRO-SCYLLO-INOSOSE HYDROLASE"/>
    <property type="match status" value="1"/>
</dbReference>
<evidence type="ECO:0000313" key="7">
    <source>
        <dbReference type="Proteomes" id="UP000708576"/>
    </source>
</evidence>
<dbReference type="InterPro" id="IPR024087">
    <property type="entry name" value="Creatininase-like_sf"/>
</dbReference>